<evidence type="ECO:0000256" key="1">
    <source>
        <dbReference type="ARBA" id="ARBA00004123"/>
    </source>
</evidence>
<evidence type="ECO:0000256" key="2">
    <source>
        <dbReference type="ARBA" id="ARBA00022833"/>
    </source>
</evidence>
<keyword evidence="10" id="KW-1185">Reference proteome</keyword>
<evidence type="ECO:0000256" key="5">
    <source>
        <dbReference type="ARBA" id="ARBA00023163"/>
    </source>
</evidence>
<dbReference type="InterPro" id="IPR036864">
    <property type="entry name" value="Zn2-C6_fun-type_DNA-bd_sf"/>
</dbReference>
<name>A0ABR4J3P7_9EURO</name>
<dbReference type="Pfam" id="PF00172">
    <property type="entry name" value="Zn_clus"/>
    <property type="match status" value="1"/>
</dbReference>
<comment type="caution">
    <text evidence="9">The sequence shown here is derived from an EMBL/GenBank/DDBJ whole genome shotgun (WGS) entry which is preliminary data.</text>
</comment>
<dbReference type="CDD" id="cd00067">
    <property type="entry name" value="GAL4"/>
    <property type="match status" value="1"/>
</dbReference>
<evidence type="ECO:0000256" key="3">
    <source>
        <dbReference type="ARBA" id="ARBA00023015"/>
    </source>
</evidence>
<evidence type="ECO:0000256" key="4">
    <source>
        <dbReference type="ARBA" id="ARBA00023125"/>
    </source>
</evidence>
<sequence>MAEPLKKGKKACTECRQQKTKCDVYLNPKEPCTRCRKVNANCVISDPFKREHKRKRLSELEHETKDLRRKLRASDSADLNPSPIPPLTAATNLTPRTESNSNLIHGESHIPPSLYPTQLLAPGGMGNTLLTPGPVPALEAGATRGRSLHGVEVSGDEIDDLFQLFFRHYAPFLPILNPDTRPDTYYAQSPFIFWCLIGVSCRAYIRNPTLLMALARHVIEMAFLSALSTSPPWHTIQGLLLLLTWPFPKGDHPDVTFQLGGMLLHIAMGNGLHIPMSSHEFSRVKIPVPSEGDLVRRSELWAHTVIVYQRLCMIKGQLPRGLVSPSQDPRQYQPPFDTIAPWLVLRLRCQELIVRCSESVSENGVRSMSIEQERALDALLHTCEGHVDDLDLQAITEDDRFDTGLCRMAIQSFHFYKVQTLVSSSFYPHVVATACDLIDHVQSLADQRPGCVAMCPIQISFGLLLASTSLLRILKSTASHGLDTSRARSSLFTAINIAKQMSVDRSDLAAKTTRVLTSLWNSSRAFHKADGGECTAMRIRSRLVLSPVLDAVWWWKDEFDRPSRAVRSSMEPADRSALMHARYGGAVHTGSGLGAGMNVNPDIAGGMMVPPSSTSELNQNSVFQLDEQFLADFEWALGGDPLFSLDPLPADWTCTSNTP</sequence>
<evidence type="ECO:0000313" key="9">
    <source>
        <dbReference type="EMBL" id="KAL2834667.1"/>
    </source>
</evidence>
<keyword evidence="4" id="KW-0238">DNA-binding</keyword>
<accession>A0ABR4J3P7</accession>
<keyword evidence="5" id="KW-0804">Transcription</keyword>
<evidence type="ECO:0000256" key="7">
    <source>
        <dbReference type="SAM" id="MobiDB-lite"/>
    </source>
</evidence>
<dbReference type="SUPFAM" id="SSF57701">
    <property type="entry name" value="Zn2/Cys6 DNA-binding domain"/>
    <property type="match status" value="1"/>
</dbReference>
<evidence type="ECO:0000259" key="8">
    <source>
        <dbReference type="PROSITE" id="PS50048"/>
    </source>
</evidence>
<keyword evidence="2" id="KW-0862">Zinc</keyword>
<proteinExistence type="predicted"/>
<feature type="domain" description="Zn(2)-C6 fungal-type" evidence="8">
    <location>
        <begin position="11"/>
        <end position="44"/>
    </location>
</feature>
<dbReference type="InterPro" id="IPR001138">
    <property type="entry name" value="Zn2Cys6_DnaBD"/>
</dbReference>
<gene>
    <name evidence="9" type="ORF">BJY01DRAFT_224162</name>
</gene>
<keyword evidence="6" id="KW-0539">Nucleus</keyword>
<protein>
    <submittedName>
        <fullName evidence="9">C6 zinc finger domain protein</fullName>
    </submittedName>
</protein>
<dbReference type="CDD" id="cd12148">
    <property type="entry name" value="fungal_TF_MHR"/>
    <property type="match status" value="1"/>
</dbReference>
<feature type="region of interest" description="Disordered" evidence="7">
    <location>
        <begin position="65"/>
        <end position="107"/>
    </location>
</feature>
<dbReference type="Proteomes" id="UP001610446">
    <property type="component" value="Unassembled WGS sequence"/>
</dbReference>
<keyword evidence="3" id="KW-0805">Transcription regulation</keyword>
<dbReference type="Gene3D" id="4.10.240.10">
    <property type="entry name" value="Zn(2)-C6 fungal-type DNA-binding domain"/>
    <property type="match status" value="1"/>
</dbReference>
<organism evidence="9 10">
    <name type="scientific">Aspergillus pseudoustus</name>
    <dbReference type="NCBI Taxonomy" id="1810923"/>
    <lineage>
        <taxon>Eukaryota</taxon>
        <taxon>Fungi</taxon>
        <taxon>Dikarya</taxon>
        <taxon>Ascomycota</taxon>
        <taxon>Pezizomycotina</taxon>
        <taxon>Eurotiomycetes</taxon>
        <taxon>Eurotiomycetidae</taxon>
        <taxon>Eurotiales</taxon>
        <taxon>Aspergillaceae</taxon>
        <taxon>Aspergillus</taxon>
        <taxon>Aspergillus subgen. Nidulantes</taxon>
    </lineage>
</organism>
<dbReference type="PROSITE" id="PS50048">
    <property type="entry name" value="ZN2_CY6_FUNGAL_2"/>
    <property type="match status" value="1"/>
</dbReference>
<reference evidence="9 10" key="1">
    <citation type="submission" date="2024-07" db="EMBL/GenBank/DDBJ databases">
        <title>Section-level genome sequencing and comparative genomics of Aspergillus sections Usti and Cavernicolus.</title>
        <authorList>
            <consortium name="Lawrence Berkeley National Laboratory"/>
            <person name="Nybo J.L."/>
            <person name="Vesth T.C."/>
            <person name="Theobald S."/>
            <person name="Frisvad J.C."/>
            <person name="Larsen T.O."/>
            <person name="Kjaerboelling I."/>
            <person name="Rothschild-Mancinelli K."/>
            <person name="Lyhne E.K."/>
            <person name="Kogle M.E."/>
            <person name="Barry K."/>
            <person name="Clum A."/>
            <person name="Na H."/>
            <person name="Ledsgaard L."/>
            <person name="Lin J."/>
            <person name="Lipzen A."/>
            <person name="Kuo A."/>
            <person name="Riley R."/>
            <person name="Mondo S."/>
            <person name="Labutti K."/>
            <person name="Haridas S."/>
            <person name="Pangalinan J."/>
            <person name="Salamov A.A."/>
            <person name="Simmons B.A."/>
            <person name="Magnuson J.K."/>
            <person name="Chen J."/>
            <person name="Drula E."/>
            <person name="Henrissat B."/>
            <person name="Wiebenga A."/>
            <person name="Lubbers R.J."/>
            <person name="Gomes A.C."/>
            <person name="Makela M.R."/>
            <person name="Stajich J."/>
            <person name="Grigoriev I.V."/>
            <person name="Mortensen U.H."/>
            <person name="De Vries R.P."/>
            <person name="Baker S.E."/>
            <person name="Andersen M.R."/>
        </authorList>
    </citation>
    <scope>NUCLEOTIDE SEQUENCE [LARGE SCALE GENOMIC DNA]</scope>
    <source>
        <strain evidence="9 10">CBS 123904</strain>
    </source>
</reference>
<dbReference type="EMBL" id="JBFXLU010000217">
    <property type="protein sequence ID" value="KAL2834667.1"/>
    <property type="molecule type" value="Genomic_DNA"/>
</dbReference>
<dbReference type="PROSITE" id="PS00463">
    <property type="entry name" value="ZN2_CY6_FUNGAL_1"/>
    <property type="match status" value="1"/>
</dbReference>
<evidence type="ECO:0000313" key="10">
    <source>
        <dbReference type="Proteomes" id="UP001610446"/>
    </source>
</evidence>
<comment type="subcellular location">
    <subcellularLocation>
        <location evidence="1">Nucleus</location>
    </subcellularLocation>
</comment>
<dbReference type="SMART" id="SM00066">
    <property type="entry name" value="GAL4"/>
    <property type="match status" value="1"/>
</dbReference>
<evidence type="ECO:0000256" key="6">
    <source>
        <dbReference type="ARBA" id="ARBA00023242"/>
    </source>
</evidence>
<dbReference type="PANTHER" id="PTHR31845:SF21">
    <property type="entry name" value="REGULATORY PROTEIN LEU3"/>
    <property type="match status" value="1"/>
</dbReference>
<feature type="compositionally biased region" description="Polar residues" evidence="7">
    <location>
        <begin position="89"/>
        <end position="103"/>
    </location>
</feature>
<dbReference type="InterPro" id="IPR051089">
    <property type="entry name" value="prtT"/>
</dbReference>
<dbReference type="PANTHER" id="PTHR31845">
    <property type="entry name" value="FINGER DOMAIN PROTEIN, PUTATIVE-RELATED"/>
    <property type="match status" value="1"/>
</dbReference>